<keyword evidence="2" id="KW-1185">Reference proteome</keyword>
<comment type="caution">
    <text evidence="1">The sequence shown here is derived from an EMBL/GenBank/DDBJ whole genome shotgun (WGS) entry which is preliminary data.</text>
</comment>
<sequence>MFNNPAFEMFNSRAIEDDAPVRRAVRELINRLQRDRDAVITLRRNANGLSLVSSNGESLPVFVGPELAERVLIRLRLMADIDMRHPGLVHGIYELQQESGEAILSIRSNRTSTLDEVSVTFDKFGSERMLS</sequence>
<accession>A0A5C6C6U1</accession>
<dbReference type="AlphaFoldDB" id="A0A5C6C6U1"/>
<protein>
    <submittedName>
        <fullName evidence="1">Uncharacterized protein</fullName>
    </submittedName>
</protein>
<dbReference type="EMBL" id="SJPU01000001">
    <property type="protein sequence ID" value="TWU19848.1"/>
    <property type="molecule type" value="Genomic_DNA"/>
</dbReference>
<name>A0A5C6C6U1_9BACT</name>
<organism evidence="1 2">
    <name type="scientific">Allorhodopirellula heiligendammensis</name>
    <dbReference type="NCBI Taxonomy" id="2714739"/>
    <lineage>
        <taxon>Bacteria</taxon>
        <taxon>Pseudomonadati</taxon>
        <taxon>Planctomycetota</taxon>
        <taxon>Planctomycetia</taxon>
        <taxon>Pirellulales</taxon>
        <taxon>Pirellulaceae</taxon>
        <taxon>Allorhodopirellula</taxon>
    </lineage>
</organism>
<reference evidence="1 2" key="1">
    <citation type="journal article" date="2020" name="Antonie Van Leeuwenhoek">
        <title>Rhodopirellula heiligendammensis sp. nov., Rhodopirellula pilleata sp. nov., and Rhodopirellula solitaria sp. nov. isolated from natural or artificial marine surfaces in Northern Germany and California, USA, and emended description of the genus Rhodopirellula.</title>
        <authorList>
            <person name="Kallscheuer N."/>
            <person name="Wiegand S."/>
            <person name="Jogler M."/>
            <person name="Boedeker C."/>
            <person name="Peeters S.H."/>
            <person name="Rast P."/>
            <person name="Heuer A."/>
            <person name="Jetten M.S.M."/>
            <person name="Rohde M."/>
            <person name="Jogler C."/>
        </authorList>
    </citation>
    <scope>NUCLEOTIDE SEQUENCE [LARGE SCALE GENOMIC DNA]</scope>
    <source>
        <strain evidence="1 2">Poly21</strain>
    </source>
</reference>
<evidence type="ECO:0000313" key="2">
    <source>
        <dbReference type="Proteomes" id="UP000319908"/>
    </source>
</evidence>
<dbReference type="Proteomes" id="UP000319908">
    <property type="component" value="Unassembled WGS sequence"/>
</dbReference>
<evidence type="ECO:0000313" key="1">
    <source>
        <dbReference type="EMBL" id="TWU19848.1"/>
    </source>
</evidence>
<proteinExistence type="predicted"/>
<gene>
    <name evidence="1" type="ORF">Poly21_20260</name>
</gene>